<evidence type="ECO:0000259" key="1">
    <source>
        <dbReference type="Pfam" id="PF17677"/>
    </source>
</evidence>
<dbReference type="Pfam" id="PF17677">
    <property type="entry name" value="Glyco_hydro38C2"/>
    <property type="match status" value="1"/>
</dbReference>
<proteinExistence type="predicted"/>
<gene>
    <name evidence="2" type="ORF">M9Y10_022586</name>
</gene>
<dbReference type="Proteomes" id="UP001470230">
    <property type="component" value="Unassembled WGS sequence"/>
</dbReference>
<reference evidence="2 3" key="1">
    <citation type="submission" date="2024-04" db="EMBL/GenBank/DDBJ databases">
        <title>Tritrichomonas musculus Genome.</title>
        <authorList>
            <person name="Alves-Ferreira E."/>
            <person name="Grigg M."/>
            <person name="Lorenzi H."/>
            <person name="Galac M."/>
        </authorList>
    </citation>
    <scope>NUCLEOTIDE SEQUENCE [LARGE SCALE GENOMIC DNA]</scope>
    <source>
        <strain evidence="2 3">EAF2021</strain>
    </source>
</reference>
<protein>
    <submittedName>
        <fullName evidence="2">Alpha-mannosidase 2C1</fullName>
    </submittedName>
</protein>
<dbReference type="EMBL" id="JAPFFF010000003">
    <property type="protein sequence ID" value="KAK8894153.1"/>
    <property type="molecule type" value="Genomic_DNA"/>
</dbReference>
<keyword evidence="3" id="KW-1185">Reference proteome</keyword>
<name>A0ABR2KTI7_9EUKA</name>
<accession>A0ABR2KTI7</accession>
<sequence>MKLCFDNKFGFIARLYESVGGWTKTRISFPLLKSKQWEAVVADLLEKPVLNATNLKKIADNSEIVLELELKPFELFSIMITKID</sequence>
<feature type="domain" description="Glycosyl hydrolases family 38 C-terminal" evidence="1">
    <location>
        <begin position="8"/>
        <end position="75"/>
    </location>
</feature>
<dbReference type="InterPro" id="IPR041147">
    <property type="entry name" value="GH38_C"/>
</dbReference>
<organism evidence="2 3">
    <name type="scientific">Tritrichomonas musculus</name>
    <dbReference type="NCBI Taxonomy" id="1915356"/>
    <lineage>
        <taxon>Eukaryota</taxon>
        <taxon>Metamonada</taxon>
        <taxon>Parabasalia</taxon>
        <taxon>Tritrichomonadida</taxon>
        <taxon>Tritrichomonadidae</taxon>
        <taxon>Tritrichomonas</taxon>
    </lineage>
</organism>
<evidence type="ECO:0000313" key="3">
    <source>
        <dbReference type="Proteomes" id="UP001470230"/>
    </source>
</evidence>
<comment type="caution">
    <text evidence="2">The sequence shown here is derived from an EMBL/GenBank/DDBJ whole genome shotgun (WGS) entry which is preliminary data.</text>
</comment>
<evidence type="ECO:0000313" key="2">
    <source>
        <dbReference type="EMBL" id="KAK8894153.1"/>
    </source>
</evidence>